<keyword evidence="2" id="KW-1185">Reference proteome</keyword>
<dbReference type="EMBL" id="KB456263">
    <property type="protein sequence ID" value="EMF13165.1"/>
    <property type="molecule type" value="Genomic_DNA"/>
</dbReference>
<reference evidence="1 2" key="1">
    <citation type="journal article" date="2012" name="PLoS Pathog.">
        <title>Diverse lifestyles and strategies of plant pathogenesis encoded in the genomes of eighteen Dothideomycetes fungi.</title>
        <authorList>
            <person name="Ohm R.A."/>
            <person name="Feau N."/>
            <person name="Henrissat B."/>
            <person name="Schoch C.L."/>
            <person name="Horwitz B.A."/>
            <person name="Barry K.W."/>
            <person name="Condon B.J."/>
            <person name="Copeland A.C."/>
            <person name="Dhillon B."/>
            <person name="Glaser F."/>
            <person name="Hesse C.N."/>
            <person name="Kosti I."/>
            <person name="LaButti K."/>
            <person name="Lindquist E.A."/>
            <person name="Lucas S."/>
            <person name="Salamov A.A."/>
            <person name="Bradshaw R.E."/>
            <person name="Ciuffetti L."/>
            <person name="Hamelin R.C."/>
            <person name="Kema G.H.J."/>
            <person name="Lawrence C."/>
            <person name="Scott J.A."/>
            <person name="Spatafora J.W."/>
            <person name="Turgeon B.G."/>
            <person name="de Wit P.J.G.M."/>
            <person name="Zhong S."/>
            <person name="Goodwin S.B."/>
            <person name="Grigoriev I.V."/>
        </authorList>
    </citation>
    <scope>NUCLEOTIDE SEQUENCE [LARGE SCALE GENOMIC DNA]</scope>
    <source>
        <strain evidence="1 2">SO2202</strain>
    </source>
</reference>
<dbReference type="GeneID" id="27902125"/>
<accession>M3D4M2</accession>
<name>M3D4M2_SPHMS</name>
<dbReference type="HOGENOM" id="CLU_1928919_0_0_1"/>
<protein>
    <submittedName>
        <fullName evidence="1">Uncharacterized protein</fullName>
    </submittedName>
</protein>
<dbReference type="Proteomes" id="UP000016931">
    <property type="component" value="Unassembled WGS sequence"/>
</dbReference>
<sequence length="131" mass="14445">MVVCMVVGYVSPKIAPETAECGVERFQETWMSCEVKPQTAKLAAAIDFFLSNSRCSGSQMPEQRLRSSYSGKARRLYVVLFPDLDSSTNPDSSTDSVAWSNPISAFPEQRTRLFEDLAILAKDPAGCERAV</sequence>
<dbReference type="RefSeq" id="XP_016761286.1">
    <property type="nucleotide sequence ID" value="XM_016904988.1"/>
</dbReference>
<proteinExistence type="predicted"/>
<gene>
    <name evidence="1" type="ORF">SEPMUDRAFT_148545</name>
</gene>
<dbReference type="AlphaFoldDB" id="M3D4M2"/>
<evidence type="ECO:0000313" key="2">
    <source>
        <dbReference type="Proteomes" id="UP000016931"/>
    </source>
</evidence>
<evidence type="ECO:0000313" key="1">
    <source>
        <dbReference type="EMBL" id="EMF13165.1"/>
    </source>
</evidence>
<organism evidence="1 2">
    <name type="scientific">Sphaerulina musiva (strain SO2202)</name>
    <name type="common">Poplar stem canker fungus</name>
    <name type="synonym">Septoria musiva</name>
    <dbReference type="NCBI Taxonomy" id="692275"/>
    <lineage>
        <taxon>Eukaryota</taxon>
        <taxon>Fungi</taxon>
        <taxon>Dikarya</taxon>
        <taxon>Ascomycota</taxon>
        <taxon>Pezizomycotina</taxon>
        <taxon>Dothideomycetes</taxon>
        <taxon>Dothideomycetidae</taxon>
        <taxon>Mycosphaerellales</taxon>
        <taxon>Mycosphaerellaceae</taxon>
        <taxon>Sphaerulina</taxon>
    </lineage>
</organism>